<dbReference type="AlphaFoldDB" id="A0AAX2IBL9"/>
<dbReference type="EMBL" id="UAVP01000008">
    <property type="protein sequence ID" value="SQA75750.1"/>
    <property type="molecule type" value="Genomic_DNA"/>
</dbReference>
<dbReference type="RefSeq" id="WP_040361437.1">
    <property type="nucleotide sequence ID" value="NZ_CP022385.1"/>
</dbReference>
<dbReference type="EMBL" id="CP022385">
    <property type="protein sequence ID" value="ATA84479.1"/>
    <property type="molecule type" value="Genomic_DNA"/>
</dbReference>
<reference evidence="2 4" key="3">
    <citation type="submission" date="2018-06" db="EMBL/GenBank/DDBJ databases">
        <authorList>
            <consortium name="Pathogen Informatics"/>
            <person name="Doyle S."/>
        </authorList>
    </citation>
    <scope>NUCLEOTIDE SEQUENCE [LARGE SCALE GENOMIC DNA]</scope>
    <source>
        <strain evidence="2 4">NCTC11653</strain>
    </source>
</reference>
<dbReference type="Proteomes" id="UP000217301">
    <property type="component" value="Chromosome"/>
</dbReference>
<gene>
    <name evidence="1" type="ORF">CGC55_08165</name>
    <name evidence="2" type="ORF">NCTC11653_01662</name>
</gene>
<reference evidence="3" key="2">
    <citation type="submission" date="2017-06" db="EMBL/GenBank/DDBJ databases">
        <title>Capnocytophaga spp. assemblies.</title>
        <authorList>
            <person name="Gulvik C.A."/>
        </authorList>
    </citation>
    <scope>NUCLEOTIDE SEQUENCE [LARGE SCALE GENOMIC DNA]</scope>
    <source>
        <strain evidence="3">KC1668</strain>
    </source>
</reference>
<evidence type="ECO:0000313" key="2">
    <source>
        <dbReference type="EMBL" id="SQA75750.1"/>
    </source>
</evidence>
<evidence type="ECO:0008006" key="5">
    <source>
        <dbReference type="Google" id="ProtNLM"/>
    </source>
</evidence>
<keyword evidence="3" id="KW-1185">Reference proteome</keyword>
<dbReference type="KEGG" id="cspu:CGC55_08165"/>
<evidence type="ECO:0000313" key="3">
    <source>
        <dbReference type="Proteomes" id="UP000217301"/>
    </source>
</evidence>
<dbReference type="PROSITE" id="PS51257">
    <property type="entry name" value="PROKAR_LIPOPROTEIN"/>
    <property type="match status" value="1"/>
</dbReference>
<reference evidence="1" key="1">
    <citation type="journal article" date="2017" name="Genome Announc.">
        <title>Twelve Complete Reference Genomes of Clinical Isolates in the Capnocytophaga Genus.</title>
        <authorList>
            <person name="Villarma A."/>
            <person name="Gulvik C.A."/>
            <person name="Rowe L.A."/>
            <person name="Sheth M."/>
            <person name="Juieng P."/>
            <person name="Nicholson A.C."/>
            <person name="Loparev V.N."/>
            <person name="McQuiston J.R."/>
        </authorList>
    </citation>
    <scope>NUCLEOTIDE SEQUENCE</scope>
    <source>
        <strain evidence="1">KC1668</strain>
    </source>
</reference>
<proteinExistence type="predicted"/>
<accession>A0AAX2IBL9</accession>
<name>A0AAX2IBL9_CAPSP</name>
<evidence type="ECO:0000313" key="4">
    <source>
        <dbReference type="Proteomes" id="UP000249902"/>
    </source>
</evidence>
<protein>
    <recommendedName>
        <fullName evidence="5">LPS export ABC transporter periplasmic protein LptC</fullName>
    </recommendedName>
</protein>
<organism evidence="2 4">
    <name type="scientific">Capnocytophaga sputigena</name>
    <dbReference type="NCBI Taxonomy" id="1019"/>
    <lineage>
        <taxon>Bacteria</taxon>
        <taxon>Pseudomonadati</taxon>
        <taxon>Bacteroidota</taxon>
        <taxon>Flavobacteriia</taxon>
        <taxon>Flavobacteriales</taxon>
        <taxon>Flavobacteriaceae</taxon>
        <taxon>Capnocytophaga</taxon>
    </lineage>
</organism>
<evidence type="ECO:0000313" key="1">
    <source>
        <dbReference type="EMBL" id="ATA84479.1"/>
    </source>
</evidence>
<sequence>MKRIIILFVAISIISCKNRVNYDSSTYLTEEDTIREPYKSPIPQKTKYNLTKLYYRVLFNEDHKRLEIDTFSYVEIRDNLLIDKISMDWFLLKINKIDTISGVVNIHIGEESQYEDDPKLYEWGNIYSNRYTYHIKRKDKYFSITNDVIEDDPDFYIEKEKVKDSGLKYYTYEDQVD</sequence>
<dbReference type="Proteomes" id="UP000249902">
    <property type="component" value="Unassembled WGS sequence"/>
</dbReference>